<name>A0A8D8B896_CULPI</name>
<dbReference type="EMBL" id="HBUE01066985">
    <property type="protein sequence ID" value="CAG6471082.1"/>
    <property type="molecule type" value="Transcribed_RNA"/>
</dbReference>
<proteinExistence type="predicted"/>
<accession>A0A8D8B896</accession>
<dbReference type="AlphaFoldDB" id="A0A8D8B896"/>
<evidence type="ECO:0000313" key="1">
    <source>
        <dbReference type="EMBL" id="CAG6471076.1"/>
    </source>
</evidence>
<dbReference type="EMBL" id="HBUE01066982">
    <property type="protein sequence ID" value="CAG6471076.1"/>
    <property type="molecule type" value="Transcribed_RNA"/>
</dbReference>
<protein>
    <submittedName>
        <fullName evidence="1">(northern house mosquito) hypothetical protein</fullName>
    </submittedName>
</protein>
<sequence>MVCLRGWTTSPSEASAASSAITPANGTCRTCSNRQRTMEPSAITSSSSISGCRCTVSGTSSRTAAVCSRRRRHPAMTTTTSWGCRRRGRLRRRPRRPVATARWIVVATTARCSSER</sequence>
<reference evidence="1" key="1">
    <citation type="submission" date="2021-05" db="EMBL/GenBank/DDBJ databases">
        <authorList>
            <person name="Alioto T."/>
            <person name="Alioto T."/>
            <person name="Gomez Garrido J."/>
        </authorList>
    </citation>
    <scope>NUCLEOTIDE SEQUENCE</scope>
</reference>
<organism evidence="1">
    <name type="scientific">Culex pipiens</name>
    <name type="common">House mosquito</name>
    <dbReference type="NCBI Taxonomy" id="7175"/>
    <lineage>
        <taxon>Eukaryota</taxon>
        <taxon>Metazoa</taxon>
        <taxon>Ecdysozoa</taxon>
        <taxon>Arthropoda</taxon>
        <taxon>Hexapoda</taxon>
        <taxon>Insecta</taxon>
        <taxon>Pterygota</taxon>
        <taxon>Neoptera</taxon>
        <taxon>Endopterygota</taxon>
        <taxon>Diptera</taxon>
        <taxon>Nematocera</taxon>
        <taxon>Culicoidea</taxon>
        <taxon>Culicidae</taxon>
        <taxon>Culicinae</taxon>
        <taxon>Culicini</taxon>
        <taxon>Culex</taxon>
        <taxon>Culex</taxon>
    </lineage>
</organism>
<dbReference type="EMBL" id="HBUE01066987">
    <property type="protein sequence ID" value="CAG6471084.1"/>
    <property type="molecule type" value="Transcribed_RNA"/>
</dbReference>